<reference evidence="3 4" key="1">
    <citation type="journal article" date="2018" name="Sci. Rep.">
        <title>Raphidocelis subcapitata (=Pseudokirchneriella subcapitata) provides an insight into genome evolution and environmental adaptations in the Sphaeropleales.</title>
        <authorList>
            <person name="Suzuki S."/>
            <person name="Yamaguchi H."/>
            <person name="Nakajima N."/>
            <person name="Kawachi M."/>
        </authorList>
    </citation>
    <scope>NUCLEOTIDE SEQUENCE [LARGE SCALE GENOMIC DNA]</scope>
    <source>
        <strain evidence="3 4">NIES-35</strain>
    </source>
</reference>
<protein>
    <recommendedName>
        <fullName evidence="2">Tyrosine-protein kinase ephrin type A/B receptor-like domain-containing protein</fullName>
    </recommendedName>
</protein>
<feature type="domain" description="Tyrosine-protein kinase ephrin type A/B receptor-like" evidence="2">
    <location>
        <begin position="207"/>
        <end position="242"/>
    </location>
</feature>
<feature type="chain" id="PRO_5015995096" description="Tyrosine-protein kinase ephrin type A/B receptor-like domain-containing protein" evidence="1">
    <location>
        <begin position="23"/>
        <end position="775"/>
    </location>
</feature>
<dbReference type="InterPro" id="IPR011641">
    <property type="entry name" value="Tyr-kin_ephrin_A/B_rcpt-like"/>
</dbReference>
<evidence type="ECO:0000259" key="2">
    <source>
        <dbReference type="Pfam" id="PF07699"/>
    </source>
</evidence>
<dbReference type="STRING" id="307507.A0A2V0NML3"/>
<feature type="domain" description="Tyrosine-protein kinase ephrin type A/B receptor-like" evidence="2">
    <location>
        <begin position="167"/>
        <end position="202"/>
    </location>
</feature>
<dbReference type="InterPro" id="IPR009030">
    <property type="entry name" value="Growth_fac_rcpt_cys_sf"/>
</dbReference>
<dbReference type="PANTHER" id="PTHR24046:SF5">
    <property type="entry name" value="EGF-LIKE DOMAIN-CONTAINING PROTEIN"/>
    <property type="match status" value="1"/>
</dbReference>
<keyword evidence="4" id="KW-1185">Reference proteome</keyword>
<dbReference type="GO" id="GO:0005615">
    <property type="term" value="C:extracellular space"/>
    <property type="evidence" value="ECO:0007669"/>
    <property type="project" value="TreeGrafter"/>
</dbReference>
<dbReference type="GO" id="GO:0007165">
    <property type="term" value="P:signal transduction"/>
    <property type="evidence" value="ECO:0007669"/>
    <property type="project" value="TreeGrafter"/>
</dbReference>
<dbReference type="OrthoDB" id="430340at2759"/>
<feature type="signal peptide" evidence="1">
    <location>
        <begin position="1"/>
        <end position="22"/>
    </location>
</feature>
<proteinExistence type="predicted"/>
<dbReference type="Pfam" id="PF07699">
    <property type="entry name" value="Ephrin_rec_like"/>
    <property type="match status" value="2"/>
</dbReference>
<name>A0A2V0NML3_9CHLO</name>
<dbReference type="AlphaFoldDB" id="A0A2V0NML3"/>
<dbReference type="Gene3D" id="2.10.50.10">
    <property type="entry name" value="Tumor Necrosis Factor Receptor, subunit A, domain 2"/>
    <property type="match status" value="3"/>
</dbReference>
<organism evidence="3 4">
    <name type="scientific">Raphidocelis subcapitata</name>
    <dbReference type="NCBI Taxonomy" id="307507"/>
    <lineage>
        <taxon>Eukaryota</taxon>
        <taxon>Viridiplantae</taxon>
        <taxon>Chlorophyta</taxon>
        <taxon>core chlorophytes</taxon>
        <taxon>Chlorophyceae</taxon>
        <taxon>CS clade</taxon>
        <taxon>Sphaeropleales</taxon>
        <taxon>Selenastraceae</taxon>
        <taxon>Raphidocelis</taxon>
    </lineage>
</organism>
<dbReference type="Proteomes" id="UP000247498">
    <property type="component" value="Unassembled WGS sequence"/>
</dbReference>
<dbReference type="SUPFAM" id="SSF57184">
    <property type="entry name" value="Growth factor receptor domain"/>
    <property type="match status" value="3"/>
</dbReference>
<dbReference type="PANTHER" id="PTHR24046">
    <property type="entry name" value="SIGNAL PEPTIDE, CUB AND EGF-LIKE DOMAIN-CONTAINING"/>
    <property type="match status" value="1"/>
</dbReference>
<dbReference type="InParanoid" id="A0A2V0NML3"/>
<dbReference type="EMBL" id="BDRX01000006">
    <property type="protein sequence ID" value="GBF88751.1"/>
    <property type="molecule type" value="Genomic_DNA"/>
</dbReference>
<gene>
    <name evidence="3" type="ORF">Rsub_01652</name>
</gene>
<keyword evidence="1" id="KW-0732">Signal</keyword>
<evidence type="ECO:0000313" key="3">
    <source>
        <dbReference type="EMBL" id="GBF88751.1"/>
    </source>
</evidence>
<evidence type="ECO:0000313" key="4">
    <source>
        <dbReference type="Proteomes" id="UP000247498"/>
    </source>
</evidence>
<dbReference type="SMART" id="SM01411">
    <property type="entry name" value="Ephrin_rec_like"/>
    <property type="match status" value="9"/>
</dbReference>
<dbReference type="GO" id="GO:0009986">
    <property type="term" value="C:cell surface"/>
    <property type="evidence" value="ECO:0007669"/>
    <property type="project" value="TreeGrafter"/>
</dbReference>
<sequence>MNRHATVLYLILLLAAPRLGEGRGLDDARRERRGDGLGGGAQRQRRLLQTADDCARSVPKCVACRYQFVQGTVSKAVCLACEQGYVVKAAGRACWCAPGYYRSSSSGECTPCGMGYWCPGAADDEASGEARYACGTNKITVTQYAKWDRECVTQPGYGWAEGNASAPCPKGTFNPGYNNRACASCAGGLTTSAPGADSPADCRAPEGSYYLRGKAIPCAQGTYKASSGNVDCSECPAGTTTAFGEVGKKAAADCTYVLPGHYAAAGQTPGEFTAPQCLANTYRSGAALYSPGTGVACMPCPDNTQTLTGVRGATSRSACLAPPGYGWNATDGTAAACDYGYFKAGWDREACTKCGEGTITTAAQASASPDACYTPAGHGNSLSADGLTLTGFACPVGTYGRELATYGLVDVECSKCIENTATNGTGSTSAAQCVTLPGFGWDNGGSQICEFAYWSAGGSQESCQYCGEGFNTTAAGGGAAARGADSGDDCAIGAGWTDDGVGSIKPCLQGSYKSLLGPSACVKCPSGTTTTLTFAPTALSDCDACRTGFGAAAISGTAPACAICESGTYSFGHTSGGQDCQPCPSPDGYSGAMVSRRGIPSPDGCYPEFGTDAATSSLPYDEIAMSDAALSEAAANGTASDCEAACAGSTGCQYFVFVDGFAAGTSCKTRELGVAAANVSAPGSYILFEIGSGVYLAYNAHSSDWASTGATIGTFTTRALAAAACDTQATCIGIVSNADGSSWRTFAGATHVGATAKVRVSGPAINPWIAEPTAS</sequence>
<accession>A0A2V0NML3</accession>
<evidence type="ECO:0000256" key="1">
    <source>
        <dbReference type="SAM" id="SignalP"/>
    </source>
</evidence>
<comment type="caution">
    <text evidence="3">The sequence shown here is derived from an EMBL/GenBank/DDBJ whole genome shotgun (WGS) entry which is preliminary data.</text>
</comment>
<dbReference type="InterPro" id="IPR052071">
    <property type="entry name" value="SCUB_EGF-like_domain"/>
</dbReference>